<dbReference type="OrthoDB" id="381593at2157"/>
<protein>
    <submittedName>
        <fullName evidence="2">Uncharacterized protein</fullName>
    </submittedName>
</protein>
<keyword evidence="1" id="KW-0812">Transmembrane</keyword>
<dbReference type="AlphaFoldDB" id="A0A218NLY5"/>
<keyword evidence="1" id="KW-1133">Transmembrane helix</keyword>
<sequence length="166" mass="17909">MHDNKKVKAQSAMEYLMTYGWAILVIALILGVLYALGVFSPSSLAHNECIFPAGYSCLSTNLHQSGNFTLNLQQVTSSPINVTGVGCATNVSTAYIVRLPHQITIGIGDNYTFRSNSSFPLHCVDNGTVFARPIGSIFNGYVIVNYTNLQTGFPGIVTATLVQKVD</sequence>
<accession>A0A218NLY5</accession>
<dbReference type="EMBL" id="CP019964">
    <property type="protein sequence ID" value="ASI13479.1"/>
    <property type="molecule type" value="Genomic_DNA"/>
</dbReference>
<keyword evidence="3" id="KW-1185">Reference proteome</keyword>
<feature type="transmembrane region" description="Helical" evidence="1">
    <location>
        <begin position="21"/>
        <end position="39"/>
    </location>
</feature>
<proteinExistence type="predicted"/>
<keyword evidence="1" id="KW-0472">Membrane</keyword>
<dbReference type="GeneID" id="33313700"/>
<evidence type="ECO:0000256" key="1">
    <source>
        <dbReference type="SAM" id="Phobius"/>
    </source>
</evidence>
<dbReference type="Proteomes" id="UP000197679">
    <property type="component" value="Chromosome"/>
</dbReference>
<gene>
    <name evidence="2" type="ORF">Mia14_0141</name>
</gene>
<organism evidence="2 3">
    <name type="scientific">Candidatus Mancarchaeum acidiphilum</name>
    <dbReference type="NCBI Taxonomy" id="1920749"/>
    <lineage>
        <taxon>Archaea</taxon>
        <taxon>Candidatus Micrarchaeota</taxon>
        <taxon>Candidatus Mancarchaeum</taxon>
    </lineage>
</organism>
<evidence type="ECO:0000313" key="3">
    <source>
        <dbReference type="Proteomes" id="UP000197679"/>
    </source>
</evidence>
<evidence type="ECO:0000313" key="2">
    <source>
        <dbReference type="EMBL" id="ASI13479.1"/>
    </source>
</evidence>
<dbReference type="RefSeq" id="WP_088819646.1">
    <property type="nucleotide sequence ID" value="NZ_CP019964.1"/>
</dbReference>
<reference evidence="2 3" key="1">
    <citation type="journal article" date="2017" name="Nat. Commun.">
        <title>'ARMAN' archaea depend on association with euryarchaeal host in culture and in situ.</title>
        <authorList>
            <person name="Golyshina O."/>
            <person name="Toshchakov S."/>
            <person name="Makarova K."/>
            <person name="Gavrilov S."/>
            <person name="Korzhenkov A."/>
            <person name="La Cono V."/>
            <person name="Arcadi E."/>
            <person name="Nechitaylo T."/>
            <person name="Ferrer M."/>
            <person name="Kublanov I."/>
            <person name="Wolf Y."/>
            <person name="Yakimov M."/>
            <person name="Golyshin P."/>
            <person name="Slesarev A."/>
            <person name="Kozyavkin S."/>
        </authorList>
    </citation>
    <scope>NUCLEOTIDE SEQUENCE [LARGE SCALE GENOMIC DNA]</scope>
    <source>
        <strain evidence="2 3">Mia14</strain>
    </source>
</reference>
<dbReference type="KEGG" id="marh:Mia14_0141"/>
<name>A0A218NLY5_9ARCH</name>